<dbReference type="GO" id="GO:0016614">
    <property type="term" value="F:oxidoreductase activity, acting on CH-OH group of donors"/>
    <property type="evidence" value="ECO:0007669"/>
    <property type="project" value="InterPro"/>
</dbReference>
<dbReference type="PROSITE" id="PS00623">
    <property type="entry name" value="GMC_OXRED_1"/>
    <property type="match status" value="1"/>
</dbReference>
<dbReference type="InterPro" id="IPR012132">
    <property type="entry name" value="GMC_OxRdtase"/>
</dbReference>
<evidence type="ECO:0000256" key="2">
    <source>
        <dbReference type="ARBA" id="ARBA00010790"/>
    </source>
</evidence>
<dbReference type="SUPFAM" id="SSF51905">
    <property type="entry name" value="FAD/NAD(P)-binding domain"/>
    <property type="match status" value="1"/>
</dbReference>
<dbReference type="PANTHER" id="PTHR11552">
    <property type="entry name" value="GLUCOSE-METHANOL-CHOLINE GMC OXIDOREDUCTASE"/>
    <property type="match status" value="1"/>
</dbReference>
<dbReference type="InterPro" id="IPR036188">
    <property type="entry name" value="FAD/NAD-bd_sf"/>
</dbReference>
<evidence type="ECO:0000256" key="5">
    <source>
        <dbReference type="PIRSR" id="PIRSR000137-2"/>
    </source>
</evidence>
<dbReference type="SUPFAM" id="SSF54373">
    <property type="entry name" value="FAD-linked reductases, C-terminal domain"/>
    <property type="match status" value="1"/>
</dbReference>
<dbReference type="PIRSF" id="PIRSF000137">
    <property type="entry name" value="Alcohol_oxidase"/>
    <property type="match status" value="1"/>
</dbReference>
<dbReference type="AlphaFoldDB" id="A0A2S0WQF7"/>
<dbReference type="PROSITE" id="PS00624">
    <property type="entry name" value="GMC_OXRED_2"/>
    <property type="match status" value="1"/>
</dbReference>
<dbReference type="Gene3D" id="3.50.50.60">
    <property type="entry name" value="FAD/NAD(P)-binding domain"/>
    <property type="match status" value="1"/>
</dbReference>
<reference evidence="8" key="1">
    <citation type="submission" date="2018-01" db="EMBL/GenBank/DDBJ databases">
        <authorList>
            <person name="Li J."/>
        </authorList>
    </citation>
    <scope>NUCLEOTIDE SEQUENCE [LARGE SCALE GENOMIC DNA]</scope>
    <source>
        <strain evidence="8">592</strain>
    </source>
</reference>
<keyword evidence="4 5" id="KW-0274">FAD</keyword>
<evidence type="ECO:0000256" key="1">
    <source>
        <dbReference type="ARBA" id="ARBA00001974"/>
    </source>
</evidence>
<dbReference type="InterPro" id="IPR000172">
    <property type="entry name" value="GMC_OxRdtase_N"/>
</dbReference>
<protein>
    <submittedName>
        <fullName evidence="7">GMC oxidoreductase</fullName>
    </submittedName>
</protein>
<comment type="cofactor">
    <cofactor evidence="1 5">
        <name>FAD</name>
        <dbReference type="ChEBI" id="CHEBI:57692"/>
    </cofactor>
</comment>
<evidence type="ECO:0000256" key="4">
    <source>
        <dbReference type="ARBA" id="ARBA00022827"/>
    </source>
</evidence>
<dbReference type="KEGG" id="aez:C3E78_15410"/>
<evidence type="ECO:0000256" key="3">
    <source>
        <dbReference type="ARBA" id="ARBA00022630"/>
    </source>
</evidence>
<organism evidence="7 8">
    <name type="scientific">Aeromicrobium chenweiae</name>
    <dbReference type="NCBI Taxonomy" id="2079793"/>
    <lineage>
        <taxon>Bacteria</taxon>
        <taxon>Bacillati</taxon>
        <taxon>Actinomycetota</taxon>
        <taxon>Actinomycetes</taxon>
        <taxon>Propionibacteriales</taxon>
        <taxon>Nocardioidaceae</taxon>
        <taxon>Aeromicrobium</taxon>
    </lineage>
</organism>
<dbReference type="InterPro" id="IPR007867">
    <property type="entry name" value="GMC_OxRtase_C"/>
</dbReference>
<dbReference type="GO" id="GO:0050660">
    <property type="term" value="F:flavin adenine dinucleotide binding"/>
    <property type="evidence" value="ECO:0007669"/>
    <property type="project" value="InterPro"/>
</dbReference>
<dbReference type="Pfam" id="PF05199">
    <property type="entry name" value="GMC_oxred_C"/>
    <property type="match status" value="1"/>
</dbReference>
<dbReference type="EMBL" id="CP026952">
    <property type="protein sequence ID" value="AWB93488.1"/>
    <property type="molecule type" value="Genomic_DNA"/>
</dbReference>
<name>A0A2S0WQF7_9ACTN</name>
<sequence>MIADYLVVGAGAAGCALAGRLAAEPGVSVLLVEHGGPARNPLIAVPRAFYVTLRSKTYTHRYPTRAVAGGDAEVWMRGRGVGGSTLVNGMMWVRGSRADADALAAAGNPGWDARAFADAYASLERRLGVSVPTEGDDVTEALFSSAASLGLRRTDDVNAADDERIGFTPATIRDGRRVTAAALLRPSGRQGSLTVLTRARVDRVLLDGTRAVGVLVERRGRMIEVRARREVLVAAGAVESPLLLERSGIGRPDVLTAAGVTPVVESSNVGERMIEQRAVSMQVRFRDRRGPTERLNTRPKQLVEGARYLATRRGPVATSGYDVVSVFRSSPAVDRPDVQGVWVPMALDETSARMQLAPYSGMLFTGYAVRPTTPSSVHLGADAVPVVAPRYLEHEAERAATGSILEHARRVVATGPLADLVADEVFPGPTVATPEDVVGYALRSGGGIYHAVGSCAMGPADDDVVDHRLRVRGTDGLRVVDASVLPRQLSGSSAAPVTAVGWIAGGMVLGDS</sequence>
<evidence type="ECO:0000313" key="7">
    <source>
        <dbReference type="EMBL" id="AWB93488.1"/>
    </source>
</evidence>
<dbReference type="Proteomes" id="UP000244384">
    <property type="component" value="Chromosome"/>
</dbReference>
<evidence type="ECO:0000313" key="8">
    <source>
        <dbReference type="Proteomes" id="UP000244384"/>
    </source>
</evidence>
<keyword evidence="3 6" id="KW-0285">Flavoprotein</keyword>
<accession>A0A2S0WQF7</accession>
<proteinExistence type="inferred from homology"/>
<evidence type="ECO:0000256" key="6">
    <source>
        <dbReference type="RuleBase" id="RU003968"/>
    </source>
</evidence>
<dbReference type="OrthoDB" id="9785276at2"/>
<gene>
    <name evidence="7" type="ORF">C3E78_15410</name>
</gene>
<dbReference type="PANTHER" id="PTHR11552:SF147">
    <property type="entry name" value="CHOLINE DEHYDROGENASE, MITOCHONDRIAL"/>
    <property type="match status" value="1"/>
</dbReference>
<accession>A0A5F2EYJ3</accession>
<dbReference type="Pfam" id="PF00732">
    <property type="entry name" value="GMC_oxred_N"/>
    <property type="match status" value="1"/>
</dbReference>
<keyword evidence="8" id="KW-1185">Reference proteome</keyword>
<comment type="similarity">
    <text evidence="2 6">Belongs to the GMC oxidoreductase family.</text>
</comment>
<feature type="binding site" evidence="5">
    <location>
        <position position="201"/>
    </location>
    <ligand>
        <name>FAD</name>
        <dbReference type="ChEBI" id="CHEBI:57692"/>
    </ligand>
</feature>
<dbReference type="RefSeq" id="WP_108579895.1">
    <property type="nucleotide sequence ID" value="NZ_CP026952.1"/>
</dbReference>
<dbReference type="Gene3D" id="3.30.560.10">
    <property type="entry name" value="Glucose Oxidase, domain 3"/>
    <property type="match status" value="1"/>
</dbReference>